<reference evidence="12 13" key="1">
    <citation type="journal article" date="2010" name="Science">
        <title>Genomic comparison of the ants Camponotus floridanus and Harpegnathos saltator.</title>
        <authorList>
            <person name="Bonasio R."/>
            <person name="Zhang G."/>
            <person name="Ye C."/>
            <person name="Mutti N.S."/>
            <person name="Fang X."/>
            <person name="Qin N."/>
            <person name="Donahue G."/>
            <person name="Yang P."/>
            <person name="Li Q."/>
            <person name="Li C."/>
            <person name="Zhang P."/>
            <person name="Huang Z."/>
            <person name="Berger S.L."/>
            <person name="Reinberg D."/>
            <person name="Wang J."/>
            <person name="Liebig J."/>
        </authorList>
    </citation>
    <scope>NUCLEOTIDE SEQUENCE [LARGE SCALE GENOMIC DNA]</scope>
    <source>
        <strain evidence="12 13">R22 G/1</strain>
    </source>
</reference>
<keyword evidence="4 11" id="KW-0813">Transport</keyword>
<dbReference type="OrthoDB" id="425749at2759"/>
<protein>
    <recommendedName>
        <fullName evidence="3 11">Cytochrome b-c1 complex subunit 7</fullName>
    </recommendedName>
</protein>
<sequence>MVGLSKLAFQLSGYNKYGLYTHDVIDYTNPVVREALRRLPQDILDVRNFRIIRAMQLDFLKRLLPEEKWVTYEQDLEYRYLDLYMKEIEAERAEIQKFGCRNYSDTDWPANEPI</sequence>
<evidence type="ECO:0000256" key="1">
    <source>
        <dbReference type="ARBA" id="ARBA00004443"/>
    </source>
</evidence>
<proteinExistence type="inferred from homology"/>
<evidence type="ECO:0000256" key="7">
    <source>
        <dbReference type="ARBA" id="ARBA00022982"/>
    </source>
</evidence>
<dbReference type="SUPFAM" id="SSF81524">
    <property type="entry name" value="14 kDa protein of cytochrome bc1 complex (Ubiquinol-cytochrome c reductase)"/>
    <property type="match status" value="1"/>
</dbReference>
<dbReference type="AlphaFoldDB" id="E2BGJ7"/>
<accession>E2BGJ7</accession>
<dbReference type="PIRSF" id="PIRSF000022">
    <property type="entry name" value="Bc1_14K"/>
    <property type="match status" value="1"/>
</dbReference>
<keyword evidence="9 11" id="KW-0472">Membrane</keyword>
<gene>
    <name evidence="12" type="ORF">EAI_06384</name>
</gene>
<dbReference type="Pfam" id="PF02271">
    <property type="entry name" value="UCR_14kD"/>
    <property type="match status" value="1"/>
</dbReference>
<dbReference type="Gene3D" id="1.10.1090.10">
    <property type="entry name" value="Cytochrome b-c1 complex subunit 7"/>
    <property type="match status" value="1"/>
</dbReference>
<dbReference type="EMBL" id="GL448189">
    <property type="protein sequence ID" value="EFN85190.1"/>
    <property type="molecule type" value="Genomic_DNA"/>
</dbReference>
<dbReference type="GO" id="GO:0045275">
    <property type="term" value="C:respiratory chain complex III"/>
    <property type="evidence" value="ECO:0007669"/>
    <property type="project" value="InterPro"/>
</dbReference>
<dbReference type="InterPro" id="IPR036544">
    <property type="entry name" value="QCR7_sf"/>
</dbReference>
<dbReference type="STRING" id="610380.E2BGJ7"/>
<keyword evidence="6 11" id="KW-0999">Mitochondrion inner membrane</keyword>
<dbReference type="InParanoid" id="E2BGJ7"/>
<dbReference type="GO" id="GO:0005743">
    <property type="term" value="C:mitochondrial inner membrane"/>
    <property type="evidence" value="ECO:0007669"/>
    <property type="project" value="UniProtKB-SubCell"/>
</dbReference>
<dbReference type="Proteomes" id="UP000008237">
    <property type="component" value="Unassembled WGS sequence"/>
</dbReference>
<evidence type="ECO:0000256" key="9">
    <source>
        <dbReference type="ARBA" id="ARBA00023136"/>
    </source>
</evidence>
<dbReference type="PANTHER" id="PTHR12022">
    <property type="entry name" value="UBIQUINOL-CYTOCHROME C REDUCTASE COMPLEX 14 KD PROTEIN"/>
    <property type="match status" value="1"/>
</dbReference>
<evidence type="ECO:0000256" key="11">
    <source>
        <dbReference type="PIRNR" id="PIRNR000022"/>
    </source>
</evidence>
<keyword evidence="7 11" id="KW-0249">Electron transport</keyword>
<dbReference type="InterPro" id="IPR003197">
    <property type="entry name" value="QCR7"/>
</dbReference>
<evidence type="ECO:0000256" key="10">
    <source>
        <dbReference type="ARBA" id="ARBA00038521"/>
    </source>
</evidence>
<comment type="subcellular location">
    <subcellularLocation>
        <location evidence="1">Mitochondrion inner membrane</location>
        <topology evidence="1">Peripheral membrane protein</topology>
        <orientation evidence="1">Matrix side</orientation>
    </subcellularLocation>
</comment>
<evidence type="ECO:0000313" key="12">
    <source>
        <dbReference type="EMBL" id="EFN85190.1"/>
    </source>
</evidence>
<evidence type="ECO:0000313" key="13">
    <source>
        <dbReference type="Proteomes" id="UP000008237"/>
    </source>
</evidence>
<comment type="function">
    <text evidence="11">Component of the ubiquinol-cytochrome c oxidoreductase, a multisubunit transmembrane complex that is part of the mitochondrial electron transport chain which drives oxidative phosphorylation.</text>
</comment>
<evidence type="ECO:0000256" key="4">
    <source>
        <dbReference type="ARBA" id="ARBA00022448"/>
    </source>
</evidence>
<keyword evidence="8 11" id="KW-0496">Mitochondrion</keyword>
<keyword evidence="5 11" id="KW-0679">Respiratory chain</keyword>
<organism evidence="13">
    <name type="scientific">Harpegnathos saltator</name>
    <name type="common">Jerdon's jumping ant</name>
    <dbReference type="NCBI Taxonomy" id="610380"/>
    <lineage>
        <taxon>Eukaryota</taxon>
        <taxon>Metazoa</taxon>
        <taxon>Ecdysozoa</taxon>
        <taxon>Arthropoda</taxon>
        <taxon>Hexapoda</taxon>
        <taxon>Insecta</taxon>
        <taxon>Pterygota</taxon>
        <taxon>Neoptera</taxon>
        <taxon>Endopterygota</taxon>
        <taxon>Hymenoptera</taxon>
        <taxon>Apocrita</taxon>
        <taxon>Aculeata</taxon>
        <taxon>Formicoidea</taxon>
        <taxon>Formicidae</taxon>
        <taxon>Ponerinae</taxon>
        <taxon>Ponerini</taxon>
        <taxon>Harpegnathos</taxon>
    </lineage>
</organism>
<comment type="similarity">
    <text evidence="2 11">Belongs to the UQCRB/QCR7 family.</text>
</comment>
<name>E2BGJ7_HARSA</name>
<evidence type="ECO:0000256" key="8">
    <source>
        <dbReference type="ARBA" id="ARBA00023128"/>
    </source>
</evidence>
<evidence type="ECO:0000256" key="6">
    <source>
        <dbReference type="ARBA" id="ARBA00022792"/>
    </source>
</evidence>
<evidence type="ECO:0000256" key="2">
    <source>
        <dbReference type="ARBA" id="ARBA00008554"/>
    </source>
</evidence>
<dbReference type="PANTHER" id="PTHR12022:SF0">
    <property type="entry name" value="CYTOCHROME B-C1 COMPLEX SUBUNIT 7"/>
    <property type="match status" value="1"/>
</dbReference>
<evidence type="ECO:0000256" key="3">
    <source>
        <dbReference type="ARBA" id="ARBA00016323"/>
    </source>
</evidence>
<keyword evidence="13" id="KW-1185">Reference proteome</keyword>
<evidence type="ECO:0000256" key="5">
    <source>
        <dbReference type="ARBA" id="ARBA00022660"/>
    </source>
</evidence>
<comment type="subunit">
    <text evidence="10">Component of the ubiquinol-cytochrome c oxidoreductase (cytochrome b-c1 complex, complex III, CIII), a multisubunit enzyme composed of 3 respiratory subunits cytochrome b, cytochrome c1 and Rieske protein, 2 core protein subunits, and additional low-molecular weight protein subunits. The complex exists as an obligatory dimer and forms supercomplexes (SCs) in the inner mitochondrial membrane with cytochrome c oxidase (complex IV, CIV).</text>
</comment>
<dbReference type="OMA" id="PSEKWIT"/>
<dbReference type="GO" id="GO:0006122">
    <property type="term" value="P:mitochondrial electron transport, ubiquinol to cytochrome c"/>
    <property type="evidence" value="ECO:0007669"/>
    <property type="project" value="InterPro"/>
</dbReference>